<keyword evidence="1" id="KW-0472">Membrane</keyword>
<evidence type="ECO:0000313" key="2">
    <source>
        <dbReference type="EMBL" id="BCB75410.1"/>
    </source>
</evidence>
<keyword evidence="1" id="KW-0812">Transmembrane</keyword>
<protein>
    <submittedName>
        <fullName evidence="2">Uncharacterized protein</fullName>
    </submittedName>
</protein>
<dbReference type="EMBL" id="AP022870">
    <property type="protein sequence ID" value="BCB75410.1"/>
    <property type="molecule type" value="Genomic_DNA"/>
</dbReference>
<sequence length="313" mass="34411">MALTGSRRSLGLVAGSTYCRGIMAELGEELSRHRLRFGVLALLLAATAVGALCLSVIHNWVAAVALVPVGLVGWQVVTRGRDLLVVYRDGFTLRHWGKVSACRWGEIRSADVRMGMDRRLRLHAVTTTRRGEQIAFGRFMGGLDALYRAHQTRGGRDAPLEYTPGGDGIGALLATYHVPRSRGDLTILLLPGFLLLIAVFLVCAAVGVPDRDPKDIAISLGCVTAALAFGALLLWVVRGDRDDELRIHEDGFAYRHKQSVQECRWDEIADFQHHRRGGLASVMKLDGTWISLSASLPEVQQLVLPRVRRLPRP</sequence>
<dbReference type="Proteomes" id="UP000502508">
    <property type="component" value="Chromosome"/>
</dbReference>
<reference evidence="2 3" key="2">
    <citation type="submission" date="2020-03" db="EMBL/GenBank/DDBJ databases">
        <authorList>
            <person name="Ichikawa N."/>
            <person name="Kimura A."/>
            <person name="Kitahashi Y."/>
            <person name="Uohara A."/>
        </authorList>
    </citation>
    <scope>NUCLEOTIDE SEQUENCE [LARGE SCALE GENOMIC DNA]</scope>
    <source>
        <strain evidence="2 3">NBRC 107702</strain>
    </source>
</reference>
<feature type="transmembrane region" description="Helical" evidence="1">
    <location>
        <begin position="60"/>
        <end position="78"/>
    </location>
</feature>
<keyword evidence="3" id="KW-1185">Reference proteome</keyword>
<reference evidence="2 3" key="1">
    <citation type="submission" date="2020-03" db="EMBL/GenBank/DDBJ databases">
        <title>Whole genome shotgun sequence of Phytohabitans flavus NBRC 107702.</title>
        <authorList>
            <person name="Komaki H."/>
            <person name="Tamura T."/>
        </authorList>
    </citation>
    <scope>NUCLEOTIDE SEQUENCE [LARGE SCALE GENOMIC DNA]</scope>
    <source>
        <strain evidence="2 3">NBRC 107702</strain>
    </source>
</reference>
<evidence type="ECO:0000313" key="3">
    <source>
        <dbReference type="Proteomes" id="UP000502508"/>
    </source>
</evidence>
<proteinExistence type="predicted"/>
<keyword evidence="1" id="KW-1133">Transmembrane helix</keyword>
<organism evidence="2 3">
    <name type="scientific">Phytohabitans flavus</name>
    <dbReference type="NCBI Taxonomy" id="1076124"/>
    <lineage>
        <taxon>Bacteria</taxon>
        <taxon>Bacillati</taxon>
        <taxon>Actinomycetota</taxon>
        <taxon>Actinomycetes</taxon>
        <taxon>Micromonosporales</taxon>
        <taxon>Micromonosporaceae</taxon>
    </lineage>
</organism>
<feature type="transmembrane region" description="Helical" evidence="1">
    <location>
        <begin position="187"/>
        <end position="210"/>
    </location>
</feature>
<dbReference type="KEGG" id="pfla:Pflav_018200"/>
<gene>
    <name evidence="2" type="ORF">Pflav_018200</name>
</gene>
<dbReference type="AlphaFoldDB" id="A0A6F8XNM3"/>
<name>A0A6F8XNM3_9ACTN</name>
<evidence type="ECO:0000256" key="1">
    <source>
        <dbReference type="SAM" id="Phobius"/>
    </source>
</evidence>
<feature type="transmembrane region" description="Helical" evidence="1">
    <location>
        <begin position="35"/>
        <end position="54"/>
    </location>
</feature>
<feature type="transmembrane region" description="Helical" evidence="1">
    <location>
        <begin position="216"/>
        <end position="237"/>
    </location>
</feature>
<accession>A0A6F8XNM3</accession>